<dbReference type="EMBL" id="BQNB010016911">
    <property type="protein sequence ID" value="GJT57212.1"/>
    <property type="molecule type" value="Genomic_DNA"/>
</dbReference>
<evidence type="ECO:0000313" key="1">
    <source>
        <dbReference type="EMBL" id="GJT57212.1"/>
    </source>
</evidence>
<gene>
    <name evidence="1" type="ORF">Tco_0992266</name>
</gene>
<reference evidence="1" key="2">
    <citation type="submission" date="2022-01" db="EMBL/GenBank/DDBJ databases">
        <authorList>
            <person name="Yamashiro T."/>
            <person name="Shiraishi A."/>
            <person name="Satake H."/>
            <person name="Nakayama K."/>
        </authorList>
    </citation>
    <scope>NUCLEOTIDE SEQUENCE</scope>
</reference>
<comment type="caution">
    <text evidence="1">The sequence shown here is derived from an EMBL/GenBank/DDBJ whole genome shotgun (WGS) entry which is preliminary data.</text>
</comment>
<protein>
    <submittedName>
        <fullName evidence="1">Uncharacterized protein</fullName>
    </submittedName>
</protein>
<name>A0ABQ5F1X2_9ASTR</name>
<reference evidence="1" key="1">
    <citation type="journal article" date="2022" name="Int. J. Mol. Sci.">
        <title>Draft Genome of Tanacetum Coccineum: Genomic Comparison of Closely Related Tanacetum-Family Plants.</title>
        <authorList>
            <person name="Yamashiro T."/>
            <person name="Shiraishi A."/>
            <person name="Nakayama K."/>
            <person name="Satake H."/>
        </authorList>
    </citation>
    <scope>NUCLEOTIDE SEQUENCE</scope>
</reference>
<organism evidence="1 2">
    <name type="scientific">Tanacetum coccineum</name>
    <dbReference type="NCBI Taxonomy" id="301880"/>
    <lineage>
        <taxon>Eukaryota</taxon>
        <taxon>Viridiplantae</taxon>
        <taxon>Streptophyta</taxon>
        <taxon>Embryophyta</taxon>
        <taxon>Tracheophyta</taxon>
        <taxon>Spermatophyta</taxon>
        <taxon>Magnoliopsida</taxon>
        <taxon>eudicotyledons</taxon>
        <taxon>Gunneridae</taxon>
        <taxon>Pentapetalae</taxon>
        <taxon>asterids</taxon>
        <taxon>campanulids</taxon>
        <taxon>Asterales</taxon>
        <taxon>Asteraceae</taxon>
        <taxon>Asteroideae</taxon>
        <taxon>Anthemideae</taxon>
        <taxon>Anthemidinae</taxon>
        <taxon>Tanacetum</taxon>
    </lineage>
</organism>
<keyword evidence="2" id="KW-1185">Reference proteome</keyword>
<proteinExistence type="predicted"/>
<evidence type="ECO:0000313" key="2">
    <source>
        <dbReference type="Proteomes" id="UP001151760"/>
    </source>
</evidence>
<dbReference type="Proteomes" id="UP001151760">
    <property type="component" value="Unassembled WGS sequence"/>
</dbReference>
<sequence length="180" mass="20651">MTTPRPTPFPATTPRAWVFTVFVIISDSDDEITTLPVRPAPPSPDRTPALYGYPLDSALKTYTRYKTLLNELTNDGVILFKHEINVGFMNSLLEKWLSFSYGLRNANHTQTFDLDDIYGRFVYEDNLISKRYPETKKALITAPSISPISTTFFSYNIVQDFQENSDDEANERSSEEYLRD</sequence>
<accession>A0ABQ5F1X2</accession>